<dbReference type="AlphaFoldDB" id="A0A813VMC9"/>
<accession>A0A813VMC9</accession>
<comment type="caution">
    <text evidence="1">The sequence shown here is derived from an EMBL/GenBank/DDBJ whole genome shotgun (WGS) entry which is preliminary data.</text>
</comment>
<evidence type="ECO:0000313" key="2">
    <source>
        <dbReference type="Proteomes" id="UP000663879"/>
    </source>
</evidence>
<evidence type="ECO:0000313" key="1">
    <source>
        <dbReference type="EMBL" id="CAF0843732.1"/>
    </source>
</evidence>
<sequence>MGPIIRKINLPRLVDITFKFLITNKISPDEMIGSARGENNIWGRLSIEFFGEFSFTDSMFIQTLWKRDKDAFKTLVTERFNLRSEIKKNDKKQVSDILIELENKNPEDFVKEDKDGREWLSAEFSSFISQKVQNSGIKCWLKCNYNWLRKKDGRKKGNYWNGKYSCISCKNEFKLWISREKSLYLHLKPLIFTGKHSEFILPKEKRITDHARLQLSYKIKSVGIANFRAENTFENEYINYGKIRKISSEFTHRNRLFNEVRIDADALKNSFDILIPVTMQNG</sequence>
<gene>
    <name evidence="1" type="ORF">OXX778_LOCUS8591</name>
</gene>
<reference evidence="1" key="1">
    <citation type="submission" date="2021-02" db="EMBL/GenBank/DDBJ databases">
        <authorList>
            <person name="Nowell W R."/>
        </authorList>
    </citation>
    <scope>NUCLEOTIDE SEQUENCE</scope>
    <source>
        <strain evidence="1">Ploen Becks lab</strain>
    </source>
</reference>
<protein>
    <submittedName>
        <fullName evidence="1">Uncharacterized protein</fullName>
    </submittedName>
</protein>
<name>A0A813VMC9_9BILA</name>
<organism evidence="1 2">
    <name type="scientific">Brachionus calyciflorus</name>
    <dbReference type="NCBI Taxonomy" id="104777"/>
    <lineage>
        <taxon>Eukaryota</taxon>
        <taxon>Metazoa</taxon>
        <taxon>Spiralia</taxon>
        <taxon>Gnathifera</taxon>
        <taxon>Rotifera</taxon>
        <taxon>Eurotatoria</taxon>
        <taxon>Monogononta</taxon>
        <taxon>Pseudotrocha</taxon>
        <taxon>Ploima</taxon>
        <taxon>Brachionidae</taxon>
        <taxon>Brachionus</taxon>
    </lineage>
</organism>
<dbReference type="Proteomes" id="UP000663879">
    <property type="component" value="Unassembled WGS sequence"/>
</dbReference>
<dbReference type="EMBL" id="CAJNOC010001196">
    <property type="protein sequence ID" value="CAF0843732.1"/>
    <property type="molecule type" value="Genomic_DNA"/>
</dbReference>
<proteinExistence type="predicted"/>
<keyword evidence="2" id="KW-1185">Reference proteome</keyword>